<evidence type="ECO:0000256" key="12">
    <source>
        <dbReference type="ARBA" id="ARBA00022989"/>
    </source>
</evidence>
<keyword evidence="12 16" id="KW-1133">Transmembrane helix</keyword>
<evidence type="ECO:0000256" key="10">
    <source>
        <dbReference type="ARBA" id="ARBA00022840"/>
    </source>
</evidence>
<feature type="domain" description="AAA+ ATPase" evidence="17">
    <location>
        <begin position="286"/>
        <end position="422"/>
    </location>
</feature>
<dbReference type="AlphaFoldDB" id="A0AAD5GYQ1"/>
<keyword evidence="8 14" id="KW-0547">Nucleotide-binding</keyword>
<proteinExistence type="inferred from homology"/>
<evidence type="ECO:0000256" key="11">
    <source>
        <dbReference type="ARBA" id="ARBA00022946"/>
    </source>
</evidence>
<comment type="similarity">
    <text evidence="3 14">Belongs to the AAA ATPase family.</text>
</comment>
<dbReference type="GO" id="GO:0005524">
    <property type="term" value="F:ATP binding"/>
    <property type="evidence" value="ECO:0007669"/>
    <property type="project" value="UniProtKB-KW"/>
</dbReference>
<dbReference type="GO" id="GO:0004176">
    <property type="term" value="F:ATP-dependent peptidase activity"/>
    <property type="evidence" value="ECO:0007669"/>
    <property type="project" value="TreeGrafter"/>
</dbReference>
<keyword evidence="11" id="KW-0809">Transit peptide</keyword>
<evidence type="ECO:0000256" key="4">
    <source>
        <dbReference type="ARBA" id="ARBA00022528"/>
    </source>
</evidence>
<dbReference type="FunFam" id="1.10.8.60:FF:000061">
    <property type="entry name" value="Probable inactive ATP-dependent zinc metalloprotease FTSHI 4, chloroplastic"/>
    <property type="match status" value="1"/>
</dbReference>
<dbReference type="FunFam" id="3.40.50.300:FF:000277">
    <property type="entry name" value="ATP-dependent zinc metalloprotease FtsH"/>
    <property type="match status" value="1"/>
</dbReference>
<dbReference type="CDD" id="cd19501">
    <property type="entry name" value="RecA-like_FtsH"/>
    <property type="match status" value="1"/>
</dbReference>
<gene>
    <name evidence="18" type="ORF">M8C21_009112</name>
</gene>
<evidence type="ECO:0000256" key="3">
    <source>
        <dbReference type="ARBA" id="ARBA00006914"/>
    </source>
</evidence>
<dbReference type="Gene3D" id="1.10.8.60">
    <property type="match status" value="1"/>
</dbReference>
<dbReference type="PANTHER" id="PTHR23076">
    <property type="entry name" value="METALLOPROTEASE M41 FTSH"/>
    <property type="match status" value="1"/>
</dbReference>
<keyword evidence="9" id="KW-0378">Hydrolase</keyword>
<keyword evidence="7 16" id="KW-0812">Transmembrane</keyword>
<keyword evidence="6" id="KW-0645">Protease</keyword>
<evidence type="ECO:0000256" key="13">
    <source>
        <dbReference type="ARBA" id="ARBA00023136"/>
    </source>
</evidence>
<dbReference type="Proteomes" id="UP001206925">
    <property type="component" value="Unassembled WGS sequence"/>
</dbReference>
<dbReference type="GO" id="GO:0016887">
    <property type="term" value="F:ATP hydrolysis activity"/>
    <property type="evidence" value="ECO:0007669"/>
    <property type="project" value="InterPro"/>
</dbReference>
<dbReference type="InterPro" id="IPR027417">
    <property type="entry name" value="P-loop_NTPase"/>
</dbReference>
<keyword evidence="5" id="KW-0934">Plastid</keyword>
<evidence type="ECO:0000313" key="18">
    <source>
        <dbReference type="EMBL" id="KAI7757854.1"/>
    </source>
</evidence>
<dbReference type="InterPro" id="IPR003960">
    <property type="entry name" value="ATPase_AAA_CS"/>
</dbReference>
<accession>A0AAD5GYQ1</accession>
<dbReference type="Pfam" id="PF00004">
    <property type="entry name" value="AAA"/>
    <property type="match status" value="1"/>
</dbReference>
<evidence type="ECO:0000256" key="8">
    <source>
        <dbReference type="ARBA" id="ARBA00022741"/>
    </source>
</evidence>
<comment type="subcellular location">
    <subcellularLocation>
        <location evidence="1">Membrane</location>
        <topology evidence="1">Multi-pass membrane protein</topology>
    </subcellularLocation>
    <subcellularLocation>
        <location evidence="2">Plastid</location>
        <location evidence="2">Chloroplast</location>
    </subcellularLocation>
</comment>
<evidence type="ECO:0000256" key="6">
    <source>
        <dbReference type="ARBA" id="ARBA00022670"/>
    </source>
</evidence>
<evidence type="ECO:0000256" key="5">
    <source>
        <dbReference type="ARBA" id="ARBA00022640"/>
    </source>
</evidence>
<reference evidence="18" key="1">
    <citation type="submission" date="2022-06" db="EMBL/GenBank/DDBJ databases">
        <title>Uncovering the hologenomic basis of an extraordinary plant invasion.</title>
        <authorList>
            <person name="Bieker V.C."/>
            <person name="Martin M.D."/>
            <person name="Gilbert T."/>
            <person name="Hodgins K."/>
            <person name="Battlay P."/>
            <person name="Petersen B."/>
            <person name="Wilson J."/>
        </authorList>
    </citation>
    <scope>NUCLEOTIDE SEQUENCE</scope>
    <source>
        <strain evidence="18">AA19_3_7</strain>
        <tissue evidence="18">Leaf</tissue>
    </source>
</reference>
<evidence type="ECO:0000256" key="14">
    <source>
        <dbReference type="RuleBase" id="RU003651"/>
    </source>
</evidence>
<evidence type="ECO:0000256" key="16">
    <source>
        <dbReference type="SAM" id="Phobius"/>
    </source>
</evidence>
<dbReference type="InterPro" id="IPR003959">
    <property type="entry name" value="ATPase_AAA_core"/>
</dbReference>
<dbReference type="EMBL" id="JAMZMK010000050">
    <property type="protein sequence ID" value="KAI7757854.1"/>
    <property type="molecule type" value="Genomic_DNA"/>
</dbReference>
<keyword evidence="13 16" id="KW-0472">Membrane</keyword>
<dbReference type="SMART" id="SM00382">
    <property type="entry name" value="AAA"/>
    <property type="match status" value="1"/>
</dbReference>
<feature type="compositionally biased region" description="Polar residues" evidence="15">
    <location>
        <begin position="526"/>
        <end position="539"/>
    </location>
</feature>
<dbReference type="SUPFAM" id="SSF52540">
    <property type="entry name" value="P-loop containing nucleoside triphosphate hydrolases"/>
    <property type="match status" value="1"/>
</dbReference>
<dbReference type="GO" id="GO:0009535">
    <property type="term" value="C:chloroplast thylakoid membrane"/>
    <property type="evidence" value="ECO:0007669"/>
    <property type="project" value="TreeGrafter"/>
</dbReference>
<dbReference type="Gene3D" id="3.40.50.300">
    <property type="entry name" value="P-loop containing nucleotide triphosphate hydrolases"/>
    <property type="match status" value="1"/>
</dbReference>
<evidence type="ECO:0000256" key="2">
    <source>
        <dbReference type="ARBA" id="ARBA00004229"/>
    </source>
</evidence>
<feature type="region of interest" description="Disordered" evidence="15">
    <location>
        <begin position="520"/>
        <end position="539"/>
    </location>
</feature>
<organism evidence="18 19">
    <name type="scientific">Ambrosia artemisiifolia</name>
    <name type="common">Common ragweed</name>
    <dbReference type="NCBI Taxonomy" id="4212"/>
    <lineage>
        <taxon>Eukaryota</taxon>
        <taxon>Viridiplantae</taxon>
        <taxon>Streptophyta</taxon>
        <taxon>Embryophyta</taxon>
        <taxon>Tracheophyta</taxon>
        <taxon>Spermatophyta</taxon>
        <taxon>Magnoliopsida</taxon>
        <taxon>eudicotyledons</taxon>
        <taxon>Gunneridae</taxon>
        <taxon>Pentapetalae</taxon>
        <taxon>asterids</taxon>
        <taxon>campanulids</taxon>
        <taxon>Asterales</taxon>
        <taxon>Asteraceae</taxon>
        <taxon>Asteroideae</taxon>
        <taxon>Heliantheae alliance</taxon>
        <taxon>Heliantheae</taxon>
        <taxon>Ambrosia</taxon>
    </lineage>
</organism>
<evidence type="ECO:0000256" key="15">
    <source>
        <dbReference type="SAM" id="MobiDB-lite"/>
    </source>
</evidence>
<comment type="caution">
    <text evidence="18">The sequence shown here is derived from an EMBL/GenBank/DDBJ whole genome shotgun (WGS) entry which is preliminary data.</text>
</comment>
<dbReference type="InterPro" id="IPR003593">
    <property type="entry name" value="AAA+_ATPase"/>
</dbReference>
<keyword evidence="19" id="KW-1185">Reference proteome</keyword>
<name>A0AAD5GYQ1_AMBAR</name>
<evidence type="ECO:0000259" key="17">
    <source>
        <dbReference type="SMART" id="SM00382"/>
    </source>
</evidence>
<sequence length="539" mass="59735">MVKNDDGNKENCLRDSEKSFLRKGFKLRLQPRLRLLGSKLKRVSVRSMLNEVGNYLRKNMRKVTLSASVSVVLGLCYLFLKLTSVVPPKIVPYSDLINNLQSGSVMKVLFEEGSRRIYYNTDSFGRENKENLENNVGVSNDENLVGSDVVKDGEIAGSNVMRKMTKKKARPEWQYSTRKIDHDESYLLGLMREKGITYSSSPQSVLMSMRNTLITILSLWIPLTPLMWLLYRQLSAANSPAKKRRPSNQVVNFEDVEGVDTAKVELMEIVLCLKGSINYNKLGAKLPRGVLLVGPPGTGKTLLARAVAGEAGVPFFTVSASEFVEMFVGRGAARIRDLFSVARKNAPSIIFIDELDAVGGKRGRSFNDERDQTLNQLLTEMDGFDSDVNVIVIAATNRPEALDPALCRPGRFSRKVFVGEPDESGRRKILAVHLRGIPLEEDTAVICNLVASLTQGFVGADLANIVNEAALLAARRGGECVAREDIMEAIERAKFGINDRQMSPTNITKELGKMFPWMPTFKSPRNDGSTSLGGYQTLS</sequence>
<evidence type="ECO:0000256" key="7">
    <source>
        <dbReference type="ARBA" id="ARBA00022692"/>
    </source>
</evidence>
<dbReference type="PROSITE" id="PS00674">
    <property type="entry name" value="AAA"/>
    <property type="match status" value="1"/>
</dbReference>
<dbReference type="PANTHER" id="PTHR23076:SF110">
    <property type="entry name" value="INACTIVE ATP-DEPENDENT ZINC METALLOPROTEASE FTSHI 3, CHLOROPLASTIC-RELATED"/>
    <property type="match status" value="1"/>
</dbReference>
<dbReference type="GO" id="GO:0006508">
    <property type="term" value="P:proteolysis"/>
    <property type="evidence" value="ECO:0007669"/>
    <property type="project" value="UniProtKB-KW"/>
</dbReference>
<dbReference type="Pfam" id="PF17862">
    <property type="entry name" value="AAA_lid_3"/>
    <property type="match status" value="1"/>
</dbReference>
<keyword evidence="4" id="KW-0150">Chloroplast</keyword>
<protein>
    <recommendedName>
        <fullName evidence="17">AAA+ ATPase domain-containing protein</fullName>
    </recommendedName>
</protein>
<evidence type="ECO:0000256" key="1">
    <source>
        <dbReference type="ARBA" id="ARBA00004141"/>
    </source>
</evidence>
<keyword evidence="10 14" id="KW-0067">ATP-binding</keyword>
<feature type="transmembrane region" description="Helical" evidence="16">
    <location>
        <begin position="63"/>
        <end position="80"/>
    </location>
</feature>
<dbReference type="InterPro" id="IPR041569">
    <property type="entry name" value="AAA_lid_3"/>
</dbReference>
<evidence type="ECO:0000313" key="19">
    <source>
        <dbReference type="Proteomes" id="UP001206925"/>
    </source>
</evidence>
<evidence type="ECO:0000256" key="9">
    <source>
        <dbReference type="ARBA" id="ARBA00022801"/>
    </source>
</evidence>